<reference evidence="1 2" key="1">
    <citation type="submission" date="2019-02" db="EMBL/GenBank/DDBJ databases">
        <title>Genome sequencing of the rare red list fungi Dentipellis fragilis.</title>
        <authorList>
            <person name="Buettner E."/>
            <person name="Kellner H."/>
        </authorList>
    </citation>
    <scope>NUCLEOTIDE SEQUENCE [LARGE SCALE GENOMIC DNA]</scope>
    <source>
        <strain evidence="1 2">DSM 105465</strain>
    </source>
</reference>
<organism evidence="1 2">
    <name type="scientific">Dentipellis fragilis</name>
    <dbReference type="NCBI Taxonomy" id="205917"/>
    <lineage>
        <taxon>Eukaryota</taxon>
        <taxon>Fungi</taxon>
        <taxon>Dikarya</taxon>
        <taxon>Basidiomycota</taxon>
        <taxon>Agaricomycotina</taxon>
        <taxon>Agaricomycetes</taxon>
        <taxon>Russulales</taxon>
        <taxon>Hericiaceae</taxon>
        <taxon>Dentipellis</taxon>
    </lineage>
</organism>
<dbReference type="AlphaFoldDB" id="A0A4Y9ZD28"/>
<gene>
    <name evidence="1" type="ORF">EVG20_g1313</name>
</gene>
<name>A0A4Y9ZD28_9AGAM</name>
<evidence type="ECO:0000313" key="1">
    <source>
        <dbReference type="EMBL" id="TFY71668.1"/>
    </source>
</evidence>
<evidence type="ECO:0000313" key="2">
    <source>
        <dbReference type="Proteomes" id="UP000298327"/>
    </source>
</evidence>
<comment type="caution">
    <text evidence="1">The sequence shown here is derived from an EMBL/GenBank/DDBJ whole genome shotgun (WGS) entry which is preliminary data.</text>
</comment>
<proteinExistence type="predicted"/>
<accession>A0A4Y9ZD28</accession>
<dbReference type="EMBL" id="SEOQ01000041">
    <property type="protein sequence ID" value="TFY71668.1"/>
    <property type="molecule type" value="Genomic_DNA"/>
</dbReference>
<protein>
    <submittedName>
        <fullName evidence="1">Uncharacterized protein</fullName>
    </submittedName>
</protein>
<keyword evidence="2" id="KW-1185">Reference proteome</keyword>
<dbReference type="Proteomes" id="UP000298327">
    <property type="component" value="Unassembled WGS sequence"/>
</dbReference>
<sequence length="108" mass="12322">MDDWEYDSDEVPSLSIPATVTHLGVYMGWEMVPLGLEAHLSAVRDLLKFQDTVPGVIRRLHVLTEHDRKELRENSEQRTQYAPIATRCRLEDADDNELFSPGQDLGVD</sequence>